<dbReference type="InterPro" id="IPR019514">
    <property type="entry name" value="Syndetin_C"/>
</dbReference>
<name>A0A8J2LT11_9HEXA</name>
<comment type="caution">
    <text evidence="2">The sequence shown here is derived from an EMBL/GenBank/DDBJ whole genome shotgun (WGS) entry which is preliminary data.</text>
</comment>
<feature type="domain" description="Syndetin C-terminal" evidence="1">
    <location>
        <begin position="17"/>
        <end position="116"/>
    </location>
</feature>
<dbReference type="GO" id="GO:0042147">
    <property type="term" value="P:retrograde transport, endosome to Golgi"/>
    <property type="evidence" value="ECO:0007669"/>
    <property type="project" value="InterPro"/>
</dbReference>
<reference evidence="2" key="1">
    <citation type="submission" date="2021-06" db="EMBL/GenBank/DDBJ databases">
        <authorList>
            <person name="Hodson N. C."/>
            <person name="Mongue J. A."/>
            <person name="Jaron S. K."/>
        </authorList>
    </citation>
    <scope>NUCLEOTIDE SEQUENCE</scope>
</reference>
<evidence type="ECO:0000313" key="2">
    <source>
        <dbReference type="EMBL" id="CAG7828169.1"/>
    </source>
</evidence>
<keyword evidence="3" id="KW-1185">Reference proteome</keyword>
<organism evidence="2 3">
    <name type="scientific">Allacma fusca</name>
    <dbReference type="NCBI Taxonomy" id="39272"/>
    <lineage>
        <taxon>Eukaryota</taxon>
        <taxon>Metazoa</taxon>
        <taxon>Ecdysozoa</taxon>
        <taxon>Arthropoda</taxon>
        <taxon>Hexapoda</taxon>
        <taxon>Collembola</taxon>
        <taxon>Symphypleona</taxon>
        <taxon>Sminthuridae</taxon>
        <taxon>Allacma</taxon>
    </lineage>
</organism>
<dbReference type="EMBL" id="CAJVCH010546369">
    <property type="protein sequence ID" value="CAG7828169.1"/>
    <property type="molecule type" value="Genomic_DNA"/>
</dbReference>
<evidence type="ECO:0000259" key="1">
    <source>
        <dbReference type="Pfam" id="PF10474"/>
    </source>
</evidence>
<dbReference type="AlphaFoldDB" id="A0A8J2LT11"/>
<dbReference type="InterPro" id="IPR040047">
    <property type="entry name" value="VPS50"/>
</dbReference>
<dbReference type="GO" id="GO:0000149">
    <property type="term" value="F:SNARE binding"/>
    <property type="evidence" value="ECO:0007669"/>
    <property type="project" value="TreeGrafter"/>
</dbReference>
<gene>
    <name evidence="2" type="ORF">AFUS01_LOCUS38114</name>
</gene>
<dbReference type="Proteomes" id="UP000708208">
    <property type="component" value="Unassembled WGS sequence"/>
</dbReference>
<dbReference type="GO" id="GO:1990745">
    <property type="term" value="C:EARP complex"/>
    <property type="evidence" value="ECO:0007669"/>
    <property type="project" value="InterPro"/>
</dbReference>
<feature type="non-terminal residue" evidence="2">
    <location>
        <position position="1"/>
    </location>
</feature>
<proteinExistence type="predicted"/>
<accession>A0A8J2LT11</accession>
<sequence length="131" mass="14864">VSSPLSQSLNIKNEDNLYGLAERVVASESTVYLSLQLDKIKPYIQCHVPESNWESIAQLFDQALIVSSELRKPIFAGISCRAVDYSSILISMEKVNWEVKELMSQHSGYVDVLLRVIYCGLFELVFLFICK</sequence>
<dbReference type="PANTHER" id="PTHR13258:SF0">
    <property type="entry name" value="SYNDETIN"/>
    <property type="match status" value="1"/>
</dbReference>
<dbReference type="PANTHER" id="PTHR13258">
    <property type="entry name" value="SYNDETIN"/>
    <property type="match status" value="1"/>
</dbReference>
<evidence type="ECO:0000313" key="3">
    <source>
        <dbReference type="Proteomes" id="UP000708208"/>
    </source>
</evidence>
<dbReference type="Pfam" id="PF10474">
    <property type="entry name" value="Syndetin_C"/>
    <property type="match status" value="1"/>
</dbReference>
<dbReference type="GO" id="GO:0032456">
    <property type="term" value="P:endocytic recycling"/>
    <property type="evidence" value="ECO:0007669"/>
    <property type="project" value="InterPro"/>
</dbReference>
<protein>
    <recommendedName>
        <fullName evidence="1">Syndetin C-terminal domain-containing protein</fullName>
    </recommendedName>
</protein>
<dbReference type="OrthoDB" id="10263345at2759"/>
<dbReference type="GO" id="GO:0005829">
    <property type="term" value="C:cytosol"/>
    <property type="evidence" value="ECO:0007669"/>
    <property type="project" value="GOC"/>
</dbReference>